<dbReference type="PROSITE" id="PS50275">
    <property type="entry name" value="SAC"/>
    <property type="match status" value="1"/>
</dbReference>
<dbReference type="AlphaFoldDB" id="A0A131Y988"/>
<dbReference type="EMBL" id="GEFM01000359">
    <property type="protein sequence ID" value="JAP75437.1"/>
    <property type="molecule type" value="mRNA"/>
</dbReference>
<evidence type="ECO:0000313" key="4">
    <source>
        <dbReference type="EMBL" id="JAP75437.1"/>
    </source>
</evidence>
<proteinExistence type="evidence at transcript level"/>
<evidence type="ECO:0000259" key="2">
    <source>
        <dbReference type="PROSITE" id="PS50275"/>
    </source>
</evidence>
<feature type="domain" description="SAC" evidence="2">
    <location>
        <begin position="167"/>
        <end position="524"/>
    </location>
</feature>
<dbReference type="GO" id="GO:0005769">
    <property type="term" value="C:early endosome"/>
    <property type="evidence" value="ECO:0007669"/>
    <property type="project" value="TreeGrafter"/>
</dbReference>
<dbReference type="InterPro" id="IPR002013">
    <property type="entry name" value="SAC_dom"/>
</dbReference>
<reference evidence="4" key="1">
    <citation type="submission" date="2016-02" db="EMBL/GenBank/DDBJ databases">
        <title>RNAseq analyses of the midgut from blood- or serum-fed Ixodes ricinus ticks.</title>
        <authorList>
            <person name="Perner J."/>
            <person name="Provaznik J."/>
            <person name="Schrenkova J."/>
            <person name="Urbanova V."/>
            <person name="Ribeiro J.M."/>
            <person name="Kopacek P."/>
        </authorList>
    </citation>
    <scope>NUCLEOTIDE SEQUENCE</scope>
    <source>
        <tissue evidence="4">Gut</tissue>
    </source>
</reference>
<accession>A0A131Y988</accession>
<dbReference type="InterPro" id="IPR034753">
    <property type="entry name" value="hSac2"/>
</dbReference>
<name>A0A131Y988_IXORI</name>
<dbReference type="PANTHER" id="PTHR45662:SF8">
    <property type="entry name" value="PHOSPHATIDYLINOSITIDE PHOSPHATASE SAC2"/>
    <property type="match status" value="1"/>
</dbReference>
<dbReference type="PANTHER" id="PTHR45662">
    <property type="entry name" value="PHOSPHATIDYLINOSITIDE PHOSPHATASE SAC1"/>
    <property type="match status" value="1"/>
</dbReference>
<dbReference type="GO" id="GO:0043812">
    <property type="term" value="F:phosphatidylinositol-4-phosphate phosphatase activity"/>
    <property type="evidence" value="ECO:0007669"/>
    <property type="project" value="TreeGrafter"/>
</dbReference>
<feature type="compositionally biased region" description="Low complexity" evidence="1">
    <location>
        <begin position="960"/>
        <end position="970"/>
    </location>
</feature>
<organism evidence="4">
    <name type="scientific">Ixodes ricinus</name>
    <name type="common">Common tick</name>
    <name type="synonym">Acarus ricinus</name>
    <dbReference type="NCBI Taxonomy" id="34613"/>
    <lineage>
        <taxon>Eukaryota</taxon>
        <taxon>Metazoa</taxon>
        <taxon>Ecdysozoa</taxon>
        <taxon>Arthropoda</taxon>
        <taxon>Chelicerata</taxon>
        <taxon>Arachnida</taxon>
        <taxon>Acari</taxon>
        <taxon>Parasitiformes</taxon>
        <taxon>Ixodida</taxon>
        <taxon>Ixodoidea</taxon>
        <taxon>Ixodidae</taxon>
        <taxon>Ixodinae</taxon>
        <taxon>Ixodes</taxon>
    </lineage>
</organism>
<sequence>MEILMTAEYYVIVDGEHTLWCSRIDGTLEPRKLSDLHKLTDPICLGIIYGVIGKFQPHPDSDKQLVLIRQVSLIGCLPGNHQVFKVNKVVLLPLSVHENSETEIEPCPKHHPNVRRPERSPASEFQQRALQKTWNTIKTATAQVKPRKPVQKENRDKYERRLLDELAKMFNDTNSFYLSPTGDLTNTLQRQYEQDPQLAKAPLWRRVDDRFFWNREMLRDLTEREDSAGDHWIQPVVQGFVQVERCQLDTMDDGPTEAALTQDSTGTWFDLQCTERLPAKEFTMALVSRRSRYRAGTRYKRRGVDDTGQCANYVETEQIFEYAAHTVSFVQVRGSVPVFWSQPGYKYRPPPRLDRGEEETRQAFAKHFAEQLHLYGSQVLVSLVEQTGKEKVLADAYLNHVLLLDDPRLTYVSFDFHEYCRGMRFENVSVLIDGIKDLVRDMRYCWLDQQGLICGQRGVFRINCIDCLDRTNIVQTAIAKTAMDTQFVRLGLLPPEGVLPTACRRIFQMLWANNGDIISRQYAGTVALKGDFTRTGSRRLAGMMKDGYNSANRYYMNRFKDAYRQATIDIMLGNPVTEDFMAVSPEQEDEPILEMQDQEHHEHVKQLIEHCKKMLIPESEVVLGGWALIDADPVTGDPGQGDMDSILVLTQDSYYVAEYDDQTDRITKYQRVFLEDLEKMELGPEPSLFKSRHHCIRLHYLVNGQGGYFHMFRSTGTRFFNNVAVPINSEEEAIESLKAICESFKVALSVKSLNVPLFEGKLERRRSKLPFVQGERSGSLGFPPLHLELPSLSHMPRNVSEGQLMAFVNVGSRALSNVTSQFARLNPMRSVRGLTKRPAAALGALCEARGSFQVDSSSDSEEDSARWLRRAGPLTADRTLSSDYSECSDLDSDELGSTQDTLLESCGILATSPSLANVEARPPSAFEIDDFVLDAMRKASQRRPRRPQAPQIQVSPPAQPATQPALPTLQVSDEAPSELPSPARRRQLSKSSEQLDSRSSASPTLGELCRLLVHEEAPREAEGSLSGKMKMSHSESAIQDFSLPCSLPNPLSSPIIIKKDLVLSPLSRIAKGVQTLGLNLRPVAMGGRRSQLPLESEALRQRKRTCRSHILEL</sequence>
<feature type="compositionally biased region" description="Polar residues" evidence="1">
    <location>
        <begin position="989"/>
        <end position="1002"/>
    </location>
</feature>
<feature type="domain" description="HSac2" evidence="3">
    <location>
        <begin position="598"/>
        <end position="781"/>
    </location>
</feature>
<dbReference type="Pfam" id="PF12456">
    <property type="entry name" value="hSac2"/>
    <property type="match status" value="1"/>
</dbReference>
<dbReference type="Pfam" id="PF02383">
    <property type="entry name" value="Syja_N"/>
    <property type="match status" value="1"/>
</dbReference>
<dbReference type="GO" id="GO:0045334">
    <property type="term" value="C:clathrin-coated endocytic vesicle"/>
    <property type="evidence" value="ECO:0007669"/>
    <property type="project" value="TreeGrafter"/>
</dbReference>
<dbReference type="PROSITE" id="PS51791">
    <property type="entry name" value="HSAC2"/>
    <property type="match status" value="1"/>
</dbReference>
<feature type="region of interest" description="Disordered" evidence="1">
    <location>
        <begin position="938"/>
        <end position="1002"/>
    </location>
</feature>
<dbReference type="GO" id="GO:0046856">
    <property type="term" value="P:phosphatidylinositol dephosphorylation"/>
    <property type="evidence" value="ECO:0007669"/>
    <property type="project" value="TreeGrafter"/>
</dbReference>
<evidence type="ECO:0000256" key="1">
    <source>
        <dbReference type="SAM" id="MobiDB-lite"/>
    </source>
</evidence>
<dbReference type="GO" id="GO:2001135">
    <property type="term" value="P:regulation of endocytic recycling"/>
    <property type="evidence" value="ECO:0007669"/>
    <property type="project" value="TreeGrafter"/>
</dbReference>
<evidence type="ECO:0000259" key="3">
    <source>
        <dbReference type="PROSITE" id="PS51791"/>
    </source>
</evidence>
<dbReference type="InterPro" id="IPR022158">
    <property type="entry name" value="Inositol_phosphatase"/>
</dbReference>
<protein>
    <submittedName>
        <fullName evidence="4">Putative suppressor of actin sac</fullName>
    </submittedName>
</protein>